<sequence length="133" mass="15359">MHQFPVRCSCSLMMLVFFDDPDFFYGVMGMHFHVCFQVLGSMRCKWFYMKKCLALVFVVGEDTSVPSDLLGDMDFVSFVLKWSLLLVLVVGSYKAMNYSIYRGVLFGHYVEPFLVFVQMLMFLDDPIDEIPGA</sequence>
<dbReference type="Proteomes" id="UP001234989">
    <property type="component" value="Chromosome 7"/>
</dbReference>
<feature type="transmembrane region" description="Helical" evidence="1">
    <location>
        <begin position="105"/>
        <end position="123"/>
    </location>
</feature>
<dbReference type="AlphaFoldDB" id="A0AAF0R7X8"/>
<keyword evidence="1" id="KW-1133">Transmembrane helix</keyword>
<protein>
    <submittedName>
        <fullName evidence="2">Uncharacterized protein</fullName>
    </submittedName>
</protein>
<reference evidence="2" key="1">
    <citation type="submission" date="2023-08" db="EMBL/GenBank/DDBJ databases">
        <title>A de novo genome assembly of Solanum verrucosum Schlechtendal, a Mexican diploid species geographically isolated from the other diploid A-genome species in potato relatives.</title>
        <authorList>
            <person name="Hosaka K."/>
        </authorList>
    </citation>
    <scope>NUCLEOTIDE SEQUENCE</scope>
    <source>
        <tissue evidence="2">Young leaves</tissue>
    </source>
</reference>
<evidence type="ECO:0000313" key="3">
    <source>
        <dbReference type="Proteomes" id="UP001234989"/>
    </source>
</evidence>
<proteinExistence type="predicted"/>
<keyword evidence="3" id="KW-1185">Reference proteome</keyword>
<dbReference type="EMBL" id="CP133618">
    <property type="protein sequence ID" value="WMV37231.1"/>
    <property type="molecule type" value="Genomic_DNA"/>
</dbReference>
<evidence type="ECO:0000256" key="1">
    <source>
        <dbReference type="SAM" id="Phobius"/>
    </source>
</evidence>
<feature type="transmembrane region" description="Helical" evidence="1">
    <location>
        <begin position="75"/>
        <end position="93"/>
    </location>
</feature>
<keyword evidence="1" id="KW-0812">Transmembrane</keyword>
<evidence type="ECO:0000313" key="2">
    <source>
        <dbReference type="EMBL" id="WMV37231.1"/>
    </source>
</evidence>
<name>A0AAF0R7X8_SOLVR</name>
<keyword evidence="1" id="KW-0472">Membrane</keyword>
<feature type="transmembrane region" description="Helical" evidence="1">
    <location>
        <begin position="23"/>
        <end position="40"/>
    </location>
</feature>
<accession>A0AAF0R7X8</accession>
<gene>
    <name evidence="2" type="ORF">MTR67_030616</name>
</gene>
<organism evidence="2 3">
    <name type="scientific">Solanum verrucosum</name>
    <dbReference type="NCBI Taxonomy" id="315347"/>
    <lineage>
        <taxon>Eukaryota</taxon>
        <taxon>Viridiplantae</taxon>
        <taxon>Streptophyta</taxon>
        <taxon>Embryophyta</taxon>
        <taxon>Tracheophyta</taxon>
        <taxon>Spermatophyta</taxon>
        <taxon>Magnoliopsida</taxon>
        <taxon>eudicotyledons</taxon>
        <taxon>Gunneridae</taxon>
        <taxon>Pentapetalae</taxon>
        <taxon>asterids</taxon>
        <taxon>lamiids</taxon>
        <taxon>Solanales</taxon>
        <taxon>Solanaceae</taxon>
        <taxon>Solanoideae</taxon>
        <taxon>Solaneae</taxon>
        <taxon>Solanum</taxon>
    </lineage>
</organism>